<dbReference type="SUPFAM" id="SSF47144">
    <property type="entry name" value="HSC20 (HSCB), C-terminal oligomerisation domain"/>
    <property type="match status" value="1"/>
</dbReference>
<dbReference type="AlphaFoldDB" id="A0A830CKM5"/>
<feature type="domain" description="Co-chaperone HscB C-terminal oligomerisation" evidence="8">
    <location>
        <begin position="71"/>
        <end position="141"/>
    </location>
</feature>
<dbReference type="GO" id="GO:0005739">
    <property type="term" value="C:mitochondrion"/>
    <property type="evidence" value="ECO:0007669"/>
    <property type="project" value="UniProtKB-SubCell"/>
</dbReference>
<gene>
    <name evidence="9" type="ORF">PHJA_001638500</name>
</gene>
<dbReference type="Proteomes" id="UP000653305">
    <property type="component" value="Unassembled WGS sequence"/>
</dbReference>
<dbReference type="InterPro" id="IPR036386">
    <property type="entry name" value="HscB_C_sf"/>
</dbReference>
<dbReference type="Pfam" id="PF07743">
    <property type="entry name" value="HSCB_C"/>
    <property type="match status" value="1"/>
</dbReference>
<evidence type="ECO:0000256" key="4">
    <source>
        <dbReference type="ARBA" id="ARBA00022490"/>
    </source>
</evidence>
<dbReference type="GO" id="GO:0051087">
    <property type="term" value="F:protein-folding chaperone binding"/>
    <property type="evidence" value="ECO:0007669"/>
    <property type="project" value="InterPro"/>
</dbReference>
<dbReference type="GO" id="GO:0051259">
    <property type="term" value="P:protein complex oligomerization"/>
    <property type="evidence" value="ECO:0007669"/>
    <property type="project" value="InterPro"/>
</dbReference>
<keyword evidence="5" id="KW-0496">Mitochondrion</keyword>
<evidence type="ECO:0000256" key="5">
    <source>
        <dbReference type="ARBA" id="ARBA00023128"/>
    </source>
</evidence>
<evidence type="ECO:0000256" key="1">
    <source>
        <dbReference type="ARBA" id="ARBA00004173"/>
    </source>
</evidence>
<dbReference type="GO" id="GO:0001671">
    <property type="term" value="F:ATPase activator activity"/>
    <property type="evidence" value="ECO:0007669"/>
    <property type="project" value="InterPro"/>
</dbReference>
<dbReference type="InterPro" id="IPR009073">
    <property type="entry name" value="HscB_oligo_C"/>
</dbReference>
<evidence type="ECO:0000256" key="7">
    <source>
        <dbReference type="SAM" id="SignalP"/>
    </source>
</evidence>
<dbReference type="OrthoDB" id="448954at2759"/>
<sequence length="145" mass="16878">MHKRFWLLFLAHWAPAAPPSRDDEFEEGSSEEPAGVLCLMGDQCCGCDYHRPVVHVKLEGELVDEEERITDPELLAEIMELREAVDEADDTQSLNAIQAQLQEKLRYWSNAFREAYLNKNYEDALASIRRMTYYRRANEEIVKKV</sequence>
<comment type="similarity">
    <text evidence="3">Belongs to the HscB family.</text>
</comment>
<evidence type="ECO:0000313" key="10">
    <source>
        <dbReference type="Proteomes" id="UP000653305"/>
    </source>
</evidence>
<evidence type="ECO:0000259" key="8">
    <source>
        <dbReference type="Pfam" id="PF07743"/>
    </source>
</evidence>
<keyword evidence="10" id="KW-1185">Reference proteome</keyword>
<proteinExistence type="inferred from homology"/>
<protein>
    <recommendedName>
        <fullName evidence="8">Co-chaperone HscB C-terminal oligomerisation domain-containing protein</fullName>
    </recommendedName>
</protein>
<dbReference type="InterPro" id="IPR004640">
    <property type="entry name" value="HscB"/>
</dbReference>
<keyword evidence="4" id="KW-0963">Cytoplasm</keyword>
<evidence type="ECO:0000256" key="6">
    <source>
        <dbReference type="ARBA" id="ARBA00023186"/>
    </source>
</evidence>
<dbReference type="Gene3D" id="1.20.1280.20">
    <property type="entry name" value="HscB, C-terminal domain"/>
    <property type="match status" value="1"/>
</dbReference>
<feature type="signal peptide" evidence="7">
    <location>
        <begin position="1"/>
        <end position="16"/>
    </location>
</feature>
<comment type="subcellular location">
    <subcellularLocation>
        <location evidence="2">Cytoplasm</location>
    </subcellularLocation>
    <subcellularLocation>
        <location evidence="1">Mitochondrion</location>
    </subcellularLocation>
</comment>
<reference evidence="9" key="1">
    <citation type="submission" date="2020-07" db="EMBL/GenBank/DDBJ databases">
        <title>Ethylene signaling mediates host invasion by parasitic plants.</title>
        <authorList>
            <person name="Yoshida S."/>
        </authorList>
    </citation>
    <scope>NUCLEOTIDE SEQUENCE</scope>
    <source>
        <strain evidence="9">Okayama</strain>
    </source>
</reference>
<accession>A0A830CKM5</accession>
<dbReference type="PANTHER" id="PTHR14021:SF15">
    <property type="entry name" value="IRON-SULFUR CLUSTER CO-CHAPERONE PROTEIN HSCB"/>
    <property type="match status" value="1"/>
</dbReference>
<keyword evidence="7" id="KW-0732">Signal</keyword>
<dbReference type="EMBL" id="BMAC01000370">
    <property type="protein sequence ID" value="GFP94941.1"/>
    <property type="molecule type" value="Genomic_DNA"/>
</dbReference>
<evidence type="ECO:0000256" key="2">
    <source>
        <dbReference type="ARBA" id="ARBA00004496"/>
    </source>
</evidence>
<name>A0A830CKM5_9LAMI</name>
<feature type="chain" id="PRO_5032319792" description="Co-chaperone HscB C-terminal oligomerisation domain-containing protein" evidence="7">
    <location>
        <begin position="17"/>
        <end position="145"/>
    </location>
</feature>
<organism evidence="9 10">
    <name type="scientific">Phtheirospermum japonicum</name>
    <dbReference type="NCBI Taxonomy" id="374723"/>
    <lineage>
        <taxon>Eukaryota</taxon>
        <taxon>Viridiplantae</taxon>
        <taxon>Streptophyta</taxon>
        <taxon>Embryophyta</taxon>
        <taxon>Tracheophyta</taxon>
        <taxon>Spermatophyta</taxon>
        <taxon>Magnoliopsida</taxon>
        <taxon>eudicotyledons</taxon>
        <taxon>Gunneridae</taxon>
        <taxon>Pentapetalae</taxon>
        <taxon>asterids</taxon>
        <taxon>lamiids</taxon>
        <taxon>Lamiales</taxon>
        <taxon>Orobanchaceae</taxon>
        <taxon>Orobanchaceae incertae sedis</taxon>
        <taxon>Phtheirospermum</taxon>
    </lineage>
</organism>
<dbReference type="GO" id="GO:0044571">
    <property type="term" value="P:[2Fe-2S] cluster assembly"/>
    <property type="evidence" value="ECO:0007669"/>
    <property type="project" value="InterPro"/>
</dbReference>
<keyword evidence="6" id="KW-0143">Chaperone</keyword>
<dbReference type="FunFam" id="1.20.1280.20:FF:000002">
    <property type="entry name" value="HscB mitochondrial iron-sulfur cluster co-chaperone"/>
    <property type="match status" value="1"/>
</dbReference>
<dbReference type="PANTHER" id="PTHR14021">
    <property type="entry name" value="IRON-SULFUR CLUSTER CO-CHAPERONE PROTEIN HSCB"/>
    <property type="match status" value="1"/>
</dbReference>
<evidence type="ECO:0000256" key="3">
    <source>
        <dbReference type="ARBA" id="ARBA00010476"/>
    </source>
</evidence>
<comment type="caution">
    <text evidence="9">The sequence shown here is derived from an EMBL/GenBank/DDBJ whole genome shotgun (WGS) entry which is preliminary data.</text>
</comment>
<evidence type="ECO:0000313" key="9">
    <source>
        <dbReference type="EMBL" id="GFP94941.1"/>
    </source>
</evidence>